<evidence type="ECO:0000256" key="1">
    <source>
        <dbReference type="SAM" id="MobiDB-lite"/>
    </source>
</evidence>
<gene>
    <name evidence="2" type="ORF">GCM10009579_43010</name>
</gene>
<reference evidence="2 3" key="1">
    <citation type="journal article" date="2019" name="Int. J. Syst. Evol. Microbiol.">
        <title>The Global Catalogue of Microorganisms (GCM) 10K type strain sequencing project: providing services to taxonomists for standard genome sequencing and annotation.</title>
        <authorList>
            <consortium name="The Broad Institute Genomics Platform"/>
            <consortium name="The Broad Institute Genome Sequencing Center for Infectious Disease"/>
            <person name="Wu L."/>
            <person name="Ma J."/>
        </authorList>
    </citation>
    <scope>NUCLEOTIDE SEQUENCE [LARGE SCALE GENOMIC DNA]</scope>
    <source>
        <strain evidence="2 3">JCM 11448</strain>
    </source>
</reference>
<comment type="caution">
    <text evidence="2">The sequence shown here is derived from an EMBL/GenBank/DDBJ whole genome shotgun (WGS) entry which is preliminary data.</text>
</comment>
<evidence type="ECO:0000313" key="2">
    <source>
        <dbReference type="EMBL" id="GAA1278951.1"/>
    </source>
</evidence>
<accession>A0ABN1X1P2</accession>
<name>A0ABN1X1P2_9ACTN</name>
<sequence>MTAIAVGTWATPSHIGAERRRPQVSTAPVSLTAPVLVRRHFIHENGVREQFLWVTHPGSDAESAHPLDKVIGLDHFTFIRWPPSAISSFTPASQRIPPRRQSWTVPHTLAPSDSDAGSPG</sequence>
<protein>
    <submittedName>
        <fullName evidence="2">Uncharacterized protein</fullName>
    </submittedName>
</protein>
<evidence type="ECO:0000313" key="3">
    <source>
        <dbReference type="Proteomes" id="UP001500282"/>
    </source>
</evidence>
<dbReference type="Proteomes" id="UP001500282">
    <property type="component" value="Unassembled WGS sequence"/>
</dbReference>
<dbReference type="EMBL" id="BAAAIH010000023">
    <property type="protein sequence ID" value="GAA1278951.1"/>
    <property type="molecule type" value="Genomic_DNA"/>
</dbReference>
<feature type="region of interest" description="Disordered" evidence="1">
    <location>
        <begin position="88"/>
        <end position="120"/>
    </location>
</feature>
<organism evidence="2 3">
    <name type="scientific">Streptomyces javensis</name>
    <dbReference type="NCBI Taxonomy" id="114698"/>
    <lineage>
        <taxon>Bacteria</taxon>
        <taxon>Bacillati</taxon>
        <taxon>Actinomycetota</taxon>
        <taxon>Actinomycetes</taxon>
        <taxon>Kitasatosporales</taxon>
        <taxon>Streptomycetaceae</taxon>
        <taxon>Streptomyces</taxon>
        <taxon>Streptomyces violaceusniger group</taxon>
    </lineage>
</organism>
<keyword evidence="3" id="KW-1185">Reference proteome</keyword>
<proteinExistence type="predicted"/>